<dbReference type="EMBL" id="LRGB01002384">
    <property type="protein sequence ID" value="KZS07928.1"/>
    <property type="molecule type" value="Genomic_DNA"/>
</dbReference>
<keyword evidence="4" id="KW-0325">Glycoprotein</keyword>
<dbReference type="OrthoDB" id="160294at2759"/>
<dbReference type="Pfam" id="PF01347">
    <property type="entry name" value="Vitellogenin_N"/>
    <property type="match status" value="1"/>
</dbReference>
<dbReference type="InterPro" id="IPR001747">
    <property type="entry name" value="Vitellogenin_N"/>
</dbReference>
<evidence type="ECO:0000256" key="5">
    <source>
        <dbReference type="PROSITE-ProRule" id="PRU00557"/>
    </source>
</evidence>
<dbReference type="InterPro" id="IPR050733">
    <property type="entry name" value="Vitellogenin/Apolipophorin"/>
</dbReference>
<keyword evidence="10" id="KW-1185">Reference proteome</keyword>
<protein>
    <recommendedName>
        <fullName evidence="11">Vitellogenin-1</fullName>
    </recommendedName>
</protein>
<dbReference type="Pfam" id="PF00094">
    <property type="entry name" value="VWD"/>
    <property type="match status" value="1"/>
</dbReference>
<evidence type="ECO:0000256" key="2">
    <source>
        <dbReference type="ARBA" id="ARBA00022761"/>
    </source>
</evidence>
<sequence length="1392" mass="155525">MLHNLHRTLIFFLSLLAPQILCQGWEIGSEYLYDYSGFLVTGVQDADNQSAAVQIIGKLTVQSIDDETLMLKLSEIRLTRDGNYRGKGKSSDPILFPDRLSDGVEEAIGDSLHLLSPFAVIHNKGLITNLVVESEEPTWSVNMKKAVVSNLQLDVAGVRSGLDGGVFGERSVPSLNTLEDGVTGDCLTTLRITRLPFYHVIQNQDLDAHKIIGEICRSTKVYEILKIKDFDKCRTDPLKVSSHPRSSTFSFSSHGKFLSDGTLKRFAAYKYLVCGESQEKATVVRMEGIGEMTFLGPVALKIEQSINLILHNHGKIRDLLPSMSQPRMIDELTYSFEDDPIVPNTKEMDAVPDALREVAQILTESTVSEEDISKKLRIISQIIYHQDERQLREIWERTFQQENANVRDLFVDCIAASGSHTAVVFLVDLIEQRKLEGFPAVWTLMSSGHSVQYPTIPILRRFMGVILSEAARNSKMLKHTALMATADLLYTTCVLSSVNCNADSQIITEEFLPLLVRELETAQSAIDRLAAIIALGALGVDDVLLLLVPYLRGENVAIRIAAISSLKHLMDSSPDKVAPITVIPLLSSLADNVAEPPEIRMAAIAMLLFHQKTPQSIWNKVASRTWFDSSLQVKAFTCDIIRSLADHSSIRASEDESTSIKARSVIGLVRPCSDRLDYEHYASVNDNKAGLSSLLTFWRTGDSSLPVYLEHQLFRNLGSFRFDLAKVSIWNYNMENVWSQLTGHALPRSNEPKSNVFWDQLFSTFRASDESTVGLVHLRLLGSTMQTLLNLEDIDLEYMIREFFTKHLNIRFVKFQQLIDSRTHVPTELGLPARFTFSLTALASAFGHINQTPEINVTASLSMTWASESRIQYPFSGHHVAAGVEHHADIRAPISLISNGSLVWTPPDRVYDIAYYSVKPYTLTSQTTDYFSESLGLYNVHLAGPPFVSVAQLTRNLRLETASEVPEDVPAFAWLSSLMKEFSSHSGHFRYDSFQQRVCRLRYIGKESSLSSVALSASFDTKAIQQEAVIEYIIGVNGTVEREEDGTNETISTAEMTDDGIHVFQGGITAYYRNGSTSKWVLIEVEAQNLSKENEWNITASGSVIESFRNWSNFLKEEYSQNLRSSERIFVPQEENNNASQSYLSRSHFNVRESDEPWIRYASLLVANSFGYVKSIKPKTNKCYIHSDRIQTYDKVDYSYTINECHHLLTTDCRQKKANYAVLASRSKSHGMVVRIVLETNRVDFSATGNISINGVEANFTAGRMQINVGEKVIATVTQEKEQALHLWLPNEKLNVIVEEDTITLSATDQLLGHACGICGDGDSEVTGEFKTSNRCALSSGALMAASFLVNMDPENCPALSDEILQALLIEIYPCYSVDEQVASILPLPLEL</sequence>
<keyword evidence="2" id="KW-0758">Storage protein</keyword>
<accession>A0A164QP30</accession>
<dbReference type="InterPro" id="IPR011030">
    <property type="entry name" value="Lipovitellin_superhlx_dom"/>
</dbReference>
<dbReference type="InterPro" id="IPR001846">
    <property type="entry name" value="VWF_type-D"/>
</dbReference>
<evidence type="ECO:0000256" key="4">
    <source>
        <dbReference type="ARBA" id="ARBA00023180"/>
    </source>
</evidence>
<dbReference type="InterPro" id="IPR015819">
    <property type="entry name" value="Lipid_transp_b-sht_shell"/>
</dbReference>
<comment type="caution">
    <text evidence="9">The sequence shown here is derived from an EMBL/GenBank/DDBJ whole genome shotgun (WGS) entry which is preliminary data.</text>
</comment>
<feature type="domain" description="VWFD" evidence="8">
    <location>
        <begin position="1181"/>
        <end position="1358"/>
    </location>
</feature>
<evidence type="ECO:0008006" key="11">
    <source>
        <dbReference type="Google" id="ProtNLM"/>
    </source>
</evidence>
<dbReference type="SMART" id="SM00638">
    <property type="entry name" value="LPD_N"/>
    <property type="match status" value="1"/>
</dbReference>
<dbReference type="PROSITE" id="PS51233">
    <property type="entry name" value="VWFD"/>
    <property type="match status" value="1"/>
</dbReference>
<evidence type="ECO:0000256" key="1">
    <source>
        <dbReference type="ARBA" id="ARBA00022729"/>
    </source>
</evidence>
<dbReference type="Gene3D" id="2.30.230.10">
    <property type="entry name" value="Lipovitellin, beta-sheet shell regions, chain A"/>
    <property type="match status" value="1"/>
</dbReference>
<feature type="chain" id="PRO_5007852615" description="Vitellogenin-1" evidence="6">
    <location>
        <begin position="25"/>
        <end position="1392"/>
    </location>
</feature>
<evidence type="ECO:0000256" key="6">
    <source>
        <dbReference type="SAM" id="SignalP"/>
    </source>
</evidence>
<evidence type="ECO:0000259" key="8">
    <source>
        <dbReference type="PROSITE" id="PS51233"/>
    </source>
</evidence>
<dbReference type="Pfam" id="PF09172">
    <property type="entry name" value="Vit_open_b-sht"/>
    <property type="match status" value="1"/>
</dbReference>
<name>A0A164QP30_9CRUS</name>
<keyword evidence="1 6" id="KW-0732">Signal</keyword>
<gene>
    <name evidence="9" type="ORF">APZ42_028294</name>
</gene>
<dbReference type="PANTHER" id="PTHR23345:SF15">
    <property type="entry name" value="VITELLOGENIN 1-RELATED"/>
    <property type="match status" value="1"/>
</dbReference>
<evidence type="ECO:0000256" key="3">
    <source>
        <dbReference type="ARBA" id="ARBA00023157"/>
    </source>
</evidence>
<dbReference type="GO" id="GO:0045735">
    <property type="term" value="F:nutrient reservoir activity"/>
    <property type="evidence" value="ECO:0007669"/>
    <property type="project" value="UniProtKB-KW"/>
</dbReference>
<dbReference type="PANTHER" id="PTHR23345">
    <property type="entry name" value="VITELLOGENIN-RELATED"/>
    <property type="match status" value="1"/>
</dbReference>
<dbReference type="SMART" id="SM01169">
    <property type="entry name" value="DUF1943"/>
    <property type="match status" value="1"/>
</dbReference>
<dbReference type="InterPro" id="IPR015255">
    <property type="entry name" value="Vitellinogen_open_b-sht"/>
</dbReference>
<dbReference type="SUPFAM" id="SSF56968">
    <property type="entry name" value="Lipovitellin-phosvitin complex, beta-sheet shell regions"/>
    <property type="match status" value="2"/>
</dbReference>
<reference evidence="9 10" key="1">
    <citation type="submission" date="2016-03" db="EMBL/GenBank/DDBJ databases">
        <title>EvidentialGene: Evidence-directed Construction of Genes on Genomes.</title>
        <authorList>
            <person name="Gilbert D.G."/>
            <person name="Choi J.-H."/>
            <person name="Mockaitis K."/>
            <person name="Colbourne J."/>
            <person name="Pfrender M."/>
        </authorList>
    </citation>
    <scope>NUCLEOTIDE SEQUENCE [LARGE SCALE GENOMIC DNA]</scope>
    <source>
        <strain evidence="9 10">Xinb3</strain>
        <tissue evidence="9">Complete organism</tissue>
    </source>
</reference>
<evidence type="ECO:0000259" key="7">
    <source>
        <dbReference type="PROSITE" id="PS51211"/>
    </source>
</evidence>
<keyword evidence="3" id="KW-1015">Disulfide bond</keyword>
<dbReference type="Proteomes" id="UP000076858">
    <property type="component" value="Unassembled WGS sequence"/>
</dbReference>
<organism evidence="9 10">
    <name type="scientific">Daphnia magna</name>
    <dbReference type="NCBI Taxonomy" id="35525"/>
    <lineage>
        <taxon>Eukaryota</taxon>
        <taxon>Metazoa</taxon>
        <taxon>Ecdysozoa</taxon>
        <taxon>Arthropoda</taxon>
        <taxon>Crustacea</taxon>
        <taxon>Branchiopoda</taxon>
        <taxon>Diplostraca</taxon>
        <taxon>Cladocera</taxon>
        <taxon>Anomopoda</taxon>
        <taxon>Daphniidae</taxon>
        <taxon>Daphnia</taxon>
    </lineage>
</organism>
<dbReference type="Gene3D" id="1.25.10.20">
    <property type="entry name" value="Vitellinogen, superhelical"/>
    <property type="match status" value="1"/>
</dbReference>
<dbReference type="GO" id="GO:0005319">
    <property type="term" value="F:lipid transporter activity"/>
    <property type="evidence" value="ECO:0007669"/>
    <property type="project" value="InterPro"/>
</dbReference>
<evidence type="ECO:0000313" key="9">
    <source>
        <dbReference type="EMBL" id="KZS07928.1"/>
    </source>
</evidence>
<feature type="signal peptide" evidence="6">
    <location>
        <begin position="1"/>
        <end position="24"/>
    </location>
</feature>
<evidence type="ECO:0000313" key="10">
    <source>
        <dbReference type="Proteomes" id="UP000076858"/>
    </source>
</evidence>
<comment type="caution">
    <text evidence="5">Lacks conserved residue(s) required for the propagation of feature annotation.</text>
</comment>
<proteinExistence type="predicted"/>
<feature type="domain" description="Vitellogenin" evidence="7">
    <location>
        <begin position="25"/>
        <end position="729"/>
    </location>
</feature>
<dbReference type="SUPFAM" id="SSF48431">
    <property type="entry name" value="Lipovitellin-phosvitin complex, superhelical domain"/>
    <property type="match status" value="1"/>
</dbReference>
<dbReference type="STRING" id="35525.A0A164QP30"/>
<dbReference type="InterPro" id="IPR015816">
    <property type="entry name" value="Vitellinogen_b-sht_N"/>
</dbReference>
<dbReference type="PROSITE" id="PS51211">
    <property type="entry name" value="VITELLOGENIN"/>
    <property type="match status" value="1"/>
</dbReference>